<keyword evidence="4 7" id="KW-0812">Transmembrane</keyword>
<evidence type="ECO:0000256" key="6">
    <source>
        <dbReference type="ARBA" id="ARBA00023136"/>
    </source>
</evidence>
<evidence type="ECO:0000256" key="1">
    <source>
        <dbReference type="ARBA" id="ARBA00004651"/>
    </source>
</evidence>
<feature type="transmembrane region" description="Helical" evidence="7">
    <location>
        <begin position="155"/>
        <end position="187"/>
    </location>
</feature>
<dbReference type="InterPro" id="IPR000515">
    <property type="entry name" value="MetI-like"/>
</dbReference>
<feature type="domain" description="ABC transmembrane type-1" evidence="8">
    <location>
        <begin position="116"/>
        <end position="321"/>
    </location>
</feature>
<reference evidence="10" key="1">
    <citation type="journal article" date="2019" name="Int. J. Syst. Evol. Microbiol.">
        <title>The Global Catalogue of Microorganisms (GCM) 10K type strain sequencing project: providing services to taxonomists for standard genome sequencing and annotation.</title>
        <authorList>
            <consortium name="The Broad Institute Genomics Platform"/>
            <consortium name="The Broad Institute Genome Sequencing Center for Infectious Disease"/>
            <person name="Wu L."/>
            <person name="Ma J."/>
        </authorList>
    </citation>
    <scope>NUCLEOTIDE SEQUENCE [LARGE SCALE GENOMIC DNA]</scope>
    <source>
        <strain evidence="10">JCM 16902</strain>
    </source>
</reference>
<feature type="transmembrane region" description="Helical" evidence="7">
    <location>
        <begin position="199"/>
        <end position="217"/>
    </location>
</feature>
<dbReference type="Gene3D" id="1.10.3720.10">
    <property type="entry name" value="MetI-like"/>
    <property type="match status" value="1"/>
</dbReference>
<dbReference type="EMBL" id="BAAAZO010000011">
    <property type="protein sequence ID" value="GAA3630729.1"/>
    <property type="molecule type" value="Genomic_DNA"/>
</dbReference>
<comment type="caution">
    <text evidence="9">The sequence shown here is derived from an EMBL/GenBank/DDBJ whole genome shotgun (WGS) entry which is preliminary data.</text>
</comment>
<evidence type="ECO:0000256" key="5">
    <source>
        <dbReference type="ARBA" id="ARBA00022989"/>
    </source>
</evidence>
<dbReference type="PANTHER" id="PTHR43163:SF6">
    <property type="entry name" value="DIPEPTIDE TRANSPORT SYSTEM PERMEASE PROTEIN DPPB-RELATED"/>
    <property type="match status" value="1"/>
</dbReference>
<name>A0ABP7AFF1_9ACTN</name>
<evidence type="ECO:0000256" key="4">
    <source>
        <dbReference type="ARBA" id="ARBA00022692"/>
    </source>
</evidence>
<dbReference type="PANTHER" id="PTHR43163">
    <property type="entry name" value="DIPEPTIDE TRANSPORT SYSTEM PERMEASE PROTEIN DPPB-RELATED"/>
    <property type="match status" value="1"/>
</dbReference>
<keyword evidence="3" id="KW-1003">Cell membrane</keyword>
<comment type="similarity">
    <text evidence="7">Belongs to the binding-protein-dependent transport system permease family.</text>
</comment>
<dbReference type="RefSeq" id="WP_231486145.1">
    <property type="nucleotide sequence ID" value="NZ_BAAAZO010000011.1"/>
</dbReference>
<dbReference type="Pfam" id="PF00528">
    <property type="entry name" value="BPD_transp_1"/>
    <property type="match status" value="1"/>
</dbReference>
<protein>
    <submittedName>
        <fullName evidence="9">ABC transporter permease</fullName>
    </submittedName>
</protein>
<comment type="subcellular location">
    <subcellularLocation>
        <location evidence="1 7">Cell membrane</location>
        <topology evidence="1 7">Multi-pass membrane protein</topology>
    </subcellularLocation>
</comment>
<dbReference type="SUPFAM" id="SSF161098">
    <property type="entry name" value="MetI-like"/>
    <property type="match status" value="1"/>
</dbReference>
<gene>
    <name evidence="9" type="ORF">GCM10022223_55700</name>
</gene>
<proteinExistence type="inferred from homology"/>
<accession>A0ABP7AFF1</accession>
<feature type="transmembrane region" description="Helical" evidence="7">
    <location>
        <begin position="256"/>
        <end position="278"/>
    </location>
</feature>
<evidence type="ECO:0000313" key="10">
    <source>
        <dbReference type="Proteomes" id="UP001501074"/>
    </source>
</evidence>
<feature type="transmembrane region" description="Helical" evidence="7">
    <location>
        <begin position="120"/>
        <end position="143"/>
    </location>
</feature>
<dbReference type="Pfam" id="PF19300">
    <property type="entry name" value="BPD_transp_1_N"/>
    <property type="match status" value="1"/>
</dbReference>
<evidence type="ECO:0000256" key="7">
    <source>
        <dbReference type="RuleBase" id="RU363032"/>
    </source>
</evidence>
<feature type="transmembrane region" description="Helical" evidence="7">
    <location>
        <begin position="30"/>
        <end position="51"/>
    </location>
</feature>
<evidence type="ECO:0000259" key="8">
    <source>
        <dbReference type="PROSITE" id="PS50928"/>
    </source>
</evidence>
<feature type="transmembrane region" description="Helical" evidence="7">
    <location>
        <begin position="298"/>
        <end position="324"/>
    </location>
</feature>
<evidence type="ECO:0000313" key="9">
    <source>
        <dbReference type="EMBL" id="GAA3630729.1"/>
    </source>
</evidence>
<dbReference type="Proteomes" id="UP001501074">
    <property type="component" value="Unassembled WGS sequence"/>
</dbReference>
<keyword evidence="6 7" id="KW-0472">Membrane</keyword>
<organism evidence="9 10">
    <name type="scientific">Kineosporia mesophila</name>
    <dbReference type="NCBI Taxonomy" id="566012"/>
    <lineage>
        <taxon>Bacteria</taxon>
        <taxon>Bacillati</taxon>
        <taxon>Actinomycetota</taxon>
        <taxon>Actinomycetes</taxon>
        <taxon>Kineosporiales</taxon>
        <taxon>Kineosporiaceae</taxon>
        <taxon>Kineosporia</taxon>
    </lineage>
</organism>
<evidence type="ECO:0000256" key="2">
    <source>
        <dbReference type="ARBA" id="ARBA00022448"/>
    </source>
</evidence>
<dbReference type="InterPro" id="IPR035906">
    <property type="entry name" value="MetI-like_sf"/>
</dbReference>
<evidence type="ECO:0000256" key="3">
    <source>
        <dbReference type="ARBA" id="ARBA00022475"/>
    </source>
</evidence>
<keyword evidence="5 7" id="KW-1133">Transmembrane helix</keyword>
<dbReference type="PROSITE" id="PS50928">
    <property type="entry name" value="ABC_TM1"/>
    <property type="match status" value="1"/>
</dbReference>
<dbReference type="InterPro" id="IPR045621">
    <property type="entry name" value="BPD_transp_1_N"/>
</dbReference>
<keyword evidence="2 7" id="KW-0813">Transport</keyword>
<keyword evidence="10" id="KW-1185">Reference proteome</keyword>
<dbReference type="CDD" id="cd06261">
    <property type="entry name" value="TM_PBP2"/>
    <property type="match status" value="1"/>
</dbReference>
<sequence>MTTPAPVLLEPPPRAESRLSPRAAFVVRRLGRLLISLALVVVGTFLIVHLVPGDPVRAALGNSATPELAERTRVELGLDQSLPQQFAGYLGGLLRGDLGESLQSHRPVGDVLGQRFPVTLTLAGTAFAVAVLGALPIGTATAISARGGRHRILDLAVSWVIGILLAVPGFLLAVGLIALFSISWGLLPAAGWGDPPHTVLPVLALGLGSMAYLAQIVHVEMLRVLDEPYLTTARSKRLPAHLLYLRHAVPNMVTSALTAGGLVLSGLVAGTVLIESVFAVPGLGNTIVSSISAKDYPMIQGVVLVYALLVLVLNLAVDLVLLALDPRSALLEG</sequence>